<sequence>MIEHHNYFKVHLPKKEYKGENDNELTEILMEEFYLLSDGKLTESYTSINPKDDKFEISLYPSILYAANKLKHSENEKFQFINNYLDHSFVDFLTRFSPLYKSTSFIEYHLHFYKGNDEDFIKHIKYEILSIIRKRKEENNDAESDYNNLEVIVTDWVNSKMKKEIDYNTQINNAENVIINNGSKIKNQKVSHKSPKDNLAKYAFWVTVIGIIISVIIGWKEIIEFFK</sequence>
<evidence type="ECO:0000313" key="2">
    <source>
        <dbReference type="EMBL" id="CCG53564.1"/>
    </source>
</evidence>
<evidence type="ECO:0000313" key="3">
    <source>
        <dbReference type="Proteomes" id="UP000007599"/>
    </source>
</evidence>
<gene>
    <name evidence="2" type="ordered locus">KQS_08115</name>
</gene>
<keyword evidence="3" id="KW-1185">Reference proteome</keyword>
<dbReference type="Proteomes" id="UP000007599">
    <property type="component" value="Chromosome I"/>
</dbReference>
<feature type="transmembrane region" description="Helical" evidence="1">
    <location>
        <begin position="202"/>
        <end position="219"/>
    </location>
</feature>
<dbReference type="OrthoDB" id="1442022at2"/>
<keyword evidence="1" id="KW-0472">Membrane</keyword>
<dbReference type="RefSeq" id="WP_014388683.1">
    <property type="nucleotide sequence ID" value="NC_017025.1"/>
</dbReference>
<dbReference type="KEGG" id="fin:KQS_08115"/>
<proteinExistence type="predicted"/>
<evidence type="ECO:0000256" key="1">
    <source>
        <dbReference type="SAM" id="Phobius"/>
    </source>
</evidence>
<reference evidence="3" key="2">
    <citation type="submission" date="2012-03" db="EMBL/GenBank/DDBJ databases">
        <title>Complete genome sequence of Flavobacterium indicum GPTSA100-9T, isolated from warm spring water.</title>
        <authorList>
            <person name="Barbier P."/>
            <person name="Houel A."/>
            <person name="Loux V."/>
            <person name="Poulain J."/>
            <person name="Bernardet J.-F."/>
            <person name="Touchon M."/>
            <person name="Duchaud E."/>
        </authorList>
    </citation>
    <scope>NUCLEOTIDE SEQUENCE [LARGE SCALE GENOMIC DNA]</scope>
    <source>
        <strain evidence="3">DSM 17447 / CIP 109464 / GPTSA100-9</strain>
    </source>
</reference>
<protein>
    <submittedName>
        <fullName evidence="2">Hypothetical transmembrane protein</fullName>
    </submittedName>
</protein>
<dbReference type="HOGENOM" id="CLU_1218312_0_0_10"/>
<organism evidence="2 3">
    <name type="scientific">Flavobacterium indicum (strain DSM 17447 / CIP 109464 / GPTSA100-9)</name>
    <dbReference type="NCBI Taxonomy" id="1094466"/>
    <lineage>
        <taxon>Bacteria</taxon>
        <taxon>Pseudomonadati</taxon>
        <taxon>Bacteroidota</taxon>
        <taxon>Flavobacteriia</taxon>
        <taxon>Flavobacteriales</taxon>
        <taxon>Flavobacteriaceae</taxon>
        <taxon>Flavobacterium</taxon>
    </lineage>
</organism>
<dbReference type="EMBL" id="HE774682">
    <property type="protein sequence ID" value="CCG53564.1"/>
    <property type="molecule type" value="Genomic_DNA"/>
</dbReference>
<keyword evidence="1" id="KW-1133">Transmembrane helix</keyword>
<dbReference type="STRING" id="1094466.KQS_08115"/>
<keyword evidence="1 2" id="KW-0812">Transmembrane</keyword>
<dbReference type="PATRIC" id="fig|1094466.5.peg.1590"/>
<accession>H8XT22</accession>
<dbReference type="AlphaFoldDB" id="H8XT22"/>
<reference evidence="2 3" key="1">
    <citation type="journal article" date="2012" name="J. Bacteriol.">
        <title>Complete Genome Sequence of Flavobacterium indicum GPSTA100-9T, Isolated from Warm Spring Water.</title>
        <authorList>
            <person name="Barbier P."/>
            <person name="Houel A."/>
            <person name="Loux V."/>
            <person name="Poulain J."/>
            <person name="Bernardet J.F."/>
            <person name="Touchon M."/>
            <person name="Duchaud E."/>
        </authorList>
    </citation>
    <scope>NUCLEOTIDE SEQUENCE [LARGE SCALE GENOMIC DNA]</scope>
    <source>
        <strain evidence="3">DSM 17447 / CIP 109464 / GPTSA100-9</strain>
    </source>
</reference>
<name>H8XT22_FLAIG</name>